<reference evidence="1" key="1">
    <citation type="submission" date="2020-07" db="EMBL/GenBank/DDBJ databases">
        <title>Genome sequence and genetic diversity analysis of an under-domesticated orphan crop, white fonio (Digitaria exilis).</title>
        <authorList>
            <person name="Bennetzen J.L."/>
            <person name="Chen S."/>
            <person name="Ma X."/>
            <person name="Wang X."/>
            <person name="Yssel A.E.J."/>
            <person name="Chaluvadi S.R."/>
            <person name="Johnson M."/>
            <person name="Gangashetty P."/>
            <person name="Hamidou F."/>
            <person name="Sanogo M.D."/>
            <person name="Zwaenepoel A."/>
            <person name="Wallace J."/>
            <person name="Van De Peer Y."/>
            <person name="Van Deynze A."/>
        </authorList>
    </citation>
    <scope>NUCLEOTIDE SEQUENCE</scope>
    <source>
        <tissue evidence="1">Leaves</tissue>
    </source>
</reference>
<proteinExistence type="predicted"/>
<dbReference type="AlphaFoldDB" id="A0A835F9V9"/>
<dbReference type="EMBL" id="JACEFO010001603">
    <property type="protein sequence ID" value="KAF8733028.1"/>
    <property type="molecule type" value="Genomic_DNA"/>
</dbReference>
<name>A0A835F9V9_9POAL</name>
<evidence type="ECO:0000313" key="1">
    <source>
        <dbReference type="EMBL" id="KAF8733028.1"/>
    </source>
</evidence>
<keyword evidence="2" id="KW-1185">Reference proteome</keyword>
<evidence type="ECO:0000313" key="2">
    <source>
        <dbReference type="Proteomes" id="UP000636709"/>
    </source>
</evidence>
<accession>A0A835F9V9</accession>
<sequence length="122" mass="14253">MGCCYSRQIWFALLRKVRADRLCPTLADDSLAAWWSRRRKQVHKDSRKLFDSMVVLIAWNIWLERNARTFNRQDKTTTQLLAHISNEAAIWRQARFPTMLSPVTTQHLPSLVPSAGRQLVTM</sequence>
<organism evidence="1 2">
    <name type="scientific">Digitaria exilis</name>
    <dbReference type="NCBI Taxonomy" id="1010633"/>
    <lineage>
        <taxon>Eukaryota</taxon>
        <taxon>Viridiplantae</taxon>
        <taxon>Streptophyta</taxon>
        <taxon>Embryophyta</taxon>
        <taxon>Tracheophyta</taxon>
        <taxon>Spermatophyta</taxon>
        <taxon>Magnoliopsida</taxon>
        <taxon>Liliopsida</taxon>
        <taxon>Poales</taxon>
        <taxon>Poaceae</taxon>
        <taxon>PACMAD clade</taxon>
        <taxon>Panicoideae</taxon>
        <taxon>Panicodae</taxon>
        <taxon>Paniceae</taxon>
        <taxon>Anthephorinae</taxon>
        <taxon>Digitaria</taxon>
    </lineage>
</organism>
<gene>
    <name evidence="1" type="ORF">HU200_015386</name>
</gene>
<dbReference type="Proteomes" id="UP000636709">
    <property type="component" value="Unassembled WGS sequence"/>
</dbReference>
<dbReference type="OrthoDB" id="691180at2759"/>
<comment type="caution">
    <text evidence="1">The sequence shown here is derived from an EMBL/GenBank/DDBJ whole genome shotgun (WGS) entry which is preliminary data.</text>
</comment>
<protein>
    <submittedName>
        <fullName evidence="1">Uncharacterized protein</fullName>
    </submittedName>
</protein>